<dbReference type="PANTHER" id="PTHR43025">
    <property type="entry name" value="MONOGALACTOSYLDIACYLGLYCEROL SYNTHASE"/>
    <property type="match status" value="1"/>
</dbReference>
<dbReference type="Proteomes" id="UP001234989">
    <property type="component" value="Chromosome 8"/>
</dbReference>
<organism evidence="5 6">
    <name type="scientific">Solanum verrucosum</name>
    <dbReference type="NCBI Taxonomy" id="315347"/>
    <lineage>
        <taxon>Eukaryota</taxon>
        <taxon>Viridiplantae</taxon>
        <taxon>Streptophyta</taxon>
        <taxon>Embryophyta</taxon>
        <taxon>Tracheophyta</taxon>
        <taxon>Spermatophyta</taxon>
        <taxon>Magnoliopsida</taxon>
        <taxon>eudicotyledons</taxon>
        <taxon>Gunneridae</taxon>
        <taxon>Pentapetalae</taxon>
        <taxon>asterids</taxon>
        <taxon>lamiids</taxon>
        <taxon>Solanales</taxon>
        <taxon>Solanaceae</taxon>
        <taxon>Solanoideae</taxon>
        <taxon>Solaneae</taxon>
        <taxon>Solanum</taxon>
    </lineage>
</organism>
<protein>
    <recommendedName>
        <fullName evidence="4">Diacylglycerol glucosyltransferase N-terminal domain-containing protein</fullName>
    </recommendedName>
</protein>
<dbReference type="SUPFAM" id="SSF53756">
    <property type="entry name" value="UDP-Glycosyltransferase/glycogen phosphorylase"/>
    <property type="match status" value="1"/>
</dbReference>
<dbReference type="PANTHER" id="PTHR43025:SF3">
    <property type="entry name" value="MONOGALACTOSYLDIACYLGLYCEROL SYNTHASE 1, CHLOROPLASTIC"/>
    <property type="match status" value="1"/>
</dbReference>
<keyword evidence="3" id="KW-0808">Transferase</keyword>
<comment type="similarity">
    <text evidence="1">Belongs to the glycosyltransferase 28 family.</text>
</comment>
<evidence type="ECO:0000259" key="4">
    <source>
        <dbReference type="Pfam" id="PF06925"/>
    </source>
</evidence>
<dbReference type="Pfam" id="PF06925">
    <property type="entry name" value="MGDG_synth"/>
    <property type="match status" value="1"/>
</dbReference>
<keyword evidence="2" id="KW-0328">Glycosyltransferase</keyword>
<keyword evidence="6" id="KW-1185">Reference proteome</keyword>
<dbReference type="Gene3D" id="3.40.50.2000">
    <property type="entry name" value="Glycogen Phosphorylase B"/>
    <property type="match status" value="1"/>
</dbReference>
<dbReference type="EMBL" id="CP133619">
    <property type="protein sequence ID" value="WMV42208.1"/>
    <property type="molecule type" value="Genomic_DNA"/>
</dbReference>
<feature type="domain" description="Diacylglycerol glucosyltransferase N-terminal" evidence="4">
    <location>
        <begin position="16"/>
        <end position="50"/>
    </location>
</feature>
<reference evidence="5" key="1">
    <citation type="submission" date="2023-08" db="EMBL/GenBank/DDBJ databases">
        <title>A de novo genome assembly of Solanum verrucosum Schlechtendal, a Mexican diploid species geographically isolated from the other diploid A-genome species in potato relatives.</title>
        <authorList>
            <person name="Hosaka K."/>
        </authorList>
    </citation>
    <scope>NUCLEOTIDE SEQUENCE</scope>
    <source>
        <tissue evidence="5">Young leaves</tissue>
    </source>
</reference>
<dbReference type="GO" id="GO:0016758">
    <property type="term" value="F:hexosyltransferase activity"/>
    <property type="evidence" value="ECO:0007669"/>
    <property type="project" value="InterPro"/>
</dbReference>
<evidence type="ECO:0000256" key="3">
    <source>
        <dbReference type="ARBA" id="ARBA00022679"/>
    </source>
</evidence>
<evidence type="ECO:0000256" key="1">
    <source>
        <dbReference type="ARBA" id="ARBA00006962"/>
    </source>
</evidence>
<dbReference type="InterPro" id="IPR050519">
    <property type="entry name" value="Glycosyltransf_28_UgtP"/>
</dbReference>
<dbReference type="GO" id="GO:0009247">
    <property type="term" value="P:glycolipid biosynthetic process"/>
    <property type="evidence" value="ECO:0007669"/>
    <property type="project" value="InterPro"/>
</dbReference>
<evidence type="ECO:0000313" key="6">
    <source>
        <dbReference type="Proteomes" id="UP001234989"/>
    </source>
</evidence>
<evidence type="ECO:0000313" key="5">
    <source>
        <dbReference type="EMBL" id="WMV42208.1"/>
    </source>
</evidence>
<dbReference type="GO" id="GO:0016020">
    <property type="term" value="C:membrane"/>
    <property type="evidence" value="ECO:0007669"/>
    <property type="project" value="GOC"/>
</dbReference>
<dbReference type="InterPro" id="IPR009695">
    <property type="entry name" value="Diacylglyc_glucosyltr_N"/>
</dbReference>
<accession>A0AAF0UAE4</accession>
<proteinExistence type="inferred from homology"/>
<dbReference type="AlphaFoldDB" id="A0AAF0UAE4"/>
<sequence length="211" mass="23560">MCNLDTSTDPPPTFRFHKPVTRCYCRSKEVAREALKAGLQPSQIKVFGLPMRPSFVKPVFPKVELRKELEIEGHLPVVLLMGGGEEMGPIEATARALADALYNERLGEPIGQVLVICGRNKKLGDRLNSVDWKIPVQEAGNVPHVIENGCRKFSKSSKEMAIIVGELFGPRQDELKVMSLNALRLAKPDVVFKIVHDMHELLRQRSFVPPA</sequence>
<gene>
    <name evidence="5" type="ORF">MTR67_035593</name>
</gene>
<name>A0AAF0UAE4_SOLVR</name>
<evidence type="ECO:0000256" key="2">
    <source>
        <dbReference type="ARBA" id="ARBA00022676"/>
    </source>
</evidence>